<reference evidence="2" key="1">
    <citation type="submission" date="2019-06" db="EMBL/GenBank/DDBJ databases">
        <authorList>
            <person name="Zheng W."/>
        </authorList>
    </citation>
    <scope>NUCLEOTIDE SEQUENCE</scope>
    <source>
        <strain evidence="2">QDHG01</strain>
    </source>
</reference>
<gene>
    <name evidence="2" type="ORF">FGO68_gene4368</name>
</gene>
<comment type="similarity">
    <text evidence="1">Belongs to the TPPP family.</text>
</comment>
<dbReference type="Proteomes" id="UP000785679">
    <property type="component" value="Unassembled WGS sequence"/>
</dbReference>
<dbReference type="GO" id="GO:0005874">
    <property type="term" value="C:microtubule"/>
    <property type="evidence" value="ECO:0007669"/>
    <property type="project" value="TreeGrafter"/>
</dbReference>
<sequence length="317" mass="35535">MQSAEPIQPPQTLGDQLNSVFEAYAIDRIHLEGKQFAKIFRDCSLIDKKLTQPEIDIAFAKAKQIKTERKLNFEEFLLALDFCAQKKGIPTETLAYELVARCQGPLYVATITDQVRLHDDKTTYTGVYAQGGPRTVDGSPKVTISKLGLEEFKNDYDKSPKVSFVAAQPASTLEEVYAGFTFSQPDMDGKTFVKLFKDCKILDKKLTTTDLDILFSKIKAKGQRKIGFEQFLTALQEISQLKSITFDQLKNQICSVGGPVFTGTRAEKVKWHDDKSTYTGVYAKGGPETVDIGRTMINDIRHLCDRSEADIRGVKKH</sequence>
<dbReference type="GO" id="GO:0046785">
    <property type="term" value="P:microtubule polymerization"/>
    <property type="evidence" value="ECO:0007669"/>
    <property type="project" value="InterPro"/>
</dbReference>
<dbReference type="EMBL" id="RRYP01012703">
    <property type="protein sequence ID" value="TNV76936.1"/>
    <property type="molecule type" value="Genomic_DNA"/>
</dbReference>
<dbReference type="GO" id="GO:0001578">
    <property type="term" value="P:microtubule bundle formation"/>
    <property type="evidence" value="ECO:0007669"/>
    <property type="project" value="TreeGrafter"/>
</dbReference>
<dbReference type="InterPro" id="IPR011992">
    <property type="entry name" value="EF-hand-dom_pair"/>
</dbReference>
<protein>
    <recommendedName>
        <fullName evidence="4">P25-alpha family protein</fullName>
    </recommendedName>
</protein>
<name>A0A8J8NKJ9_HALGN</name>
<dbReference type="AlphaFoldDB" id="A0A8J8NKJ9"/>
<dbReference type="Pfam" id="PF05517">
    <property type="entry name" value="p25-alpha"/>
    <property type="match status" value="2"/>
</dbReference>
<dbReference type="Gene3D" id="1.10.238.10">
    <property type="entry name" value="EF-hand"/>
    <property type="match status" value="2"/>
</dbReference>
<dbReference type="OrthoDB" id="548799at2759"/>
<dbReference type="PANTHER" id="PTHR12932:SF9">
    <property type="entry name" value="TUBULIN POLYMERIZATION-PROMOTING PROTEIN HOMOLOG"/>
    <property type="match status" value="1"/>
</dbReference>
<dbReference type="PANTHER" id="PTHR12932">
    <property type="entry name" value="P25 ALPHA-RELATED"/>
    <property type="match status" value="1"/>
</dbReference>
<organism evidence="2 3">
    <name type="scientific">Halteria grandinella</name>
    <dbReference type="NCBI Taxonomy" id="5974"/>
    <lineage>
        <taxon>Eukaryota</taxon>
        <taxon>Sar</taxon>
        <taxon>Alveolata</taxon>
        <taxon>Ciliophora</taxon>
        <taxon>Intramacronucleata</taxon>
        <taxon>Spirotrichea</taxon>
        <taxon>Stichotrichia</taxon>
        <taxon>Sporadotrichida</taxon>
        <taxon>Halteriidae</taxon>
        <taxon>Halteria</taxon>
    </lineage>
</organism>
<dbReference type="SUPFAM" id="SSF47473">
    <property type="entry name" value="EF-hand"/>
    <property type="match status" value="2"/>
</dbReference>
<evidence type="ECO:0000313" key="2">
    <source>
        <dbReference type="EMBL" id="TNV76936.1"/>
    </source>
</evidence>
<keyword evidence="3" id="KW-1185">Reference proteome</keyword>
<evidence type="ECO:0000256" key="1">
    <source>
        <dbReference type="ARBA" id="ARBA00010994"/>
    </source>
</evidence>
<dbReference type="InterPro" id="IPR008907">
    <property type="entry name" value="TPP/p25"/>
</dbReference>
<evidence type="ECO:0000313" key="3">
    <source>
        <dbReference type="Proteomes" id="UP000785679"/>
    </source>
</evidence>
<dbReference type="GO" id="GO:0032273">
    <property type="term" value="P:positive regulation of protein polymerization"/>
    <property type="evidence" value="ECO:0007669"/>
    <property type="project" value="TreeGrafter"/>
</dbReference>
<accession>A0A8J8NKJ9</accession>
<comment type="caution">
    <text evidence="2">The sequence shown here is derived from an EMBL/GenBank/DDBJ whole genome shotgun (WGS) entry which is preliminary data.</text>
</comment>
<evidence type="ECO:0008006" key="4">
    <source>
        <dbReference type="Google" id="ProtNLM"/>
    </source>
</evidence>
<dbReference type="GO" id="GO:0015631">
    <property type="term" value="F:tubulin binding"/>
    <property type="evidence" value="ECO:0007669"/>
    <property type="project" value="InterPro"/>
</dbReference>
<proteinExistence type="inferred from homology"/>